<comment type="caution">
    <text evidence="1">The sequence shown here is derived from an EMBL/GenBank/DDBJ whole genome shotgun (WGS) entry which is preliminary data.</text>
</comment>
<evidence type="ECO:0000313" key="2">
    <source>
        <dbReference type="Proteomes" id="UP000245647"/>
    </source>
</evidence>
<dbReference type="InterPro" id="IPR036520">
    <property type="entry name" value="UPF0759_sf"/>
</dbReference>
<dbReference type="SUPFAM" id="SSF117396">
    <property type="entry name" value="TM1631-like"/>
    <property type="match status" value="1"/>
</dbReference>
<dbReference type="RefSeq" id="WP_109417970.1">
    <property type="nucleotide sequence ID" value="NZ_QEAS01000024.1"/>
</dbReference>
<keyword evidence="2" id="KW-1185">Reference proteome</keyword>
<dbReference type="InterPro" id="IPR002763">
    <property type="entry name" value="DUF72"/>
</dbReference>
<dbReference type="Pfam" id="PF01904">
    <property type="entry name" value="DUF72"/>
    <property type="match status" value="1"/>
</dbReference>
<sequence length="305" mass="35446">MDFGKVPEEQLPEIDFTLPEDSGLTTRVLSESTASGKAELYVGCAKWGRKEWVGLIYPEKTKEARFLDEYVKHFNSIELNAVFYNMPKKEQIRTWKEKADSGLKDFKFCPKFTRGISHIRRLKNAEEDTNRYLEAIYEFGPSLGPAFLQLSDNFGPKNFEILEEYLKVLPSDFEVFVEVRHPDWFADKGSRQAFFDLLYRLKKGAVITDASGRRDCVHMELPTPDAFIRFVGNGLHPSDYVRIDSWVERISQWVEKGLKSVYFFLHQHDEKDTPVLADYTVKKFNERLGTTLQSPQFVKKPDTLF</sequence>
<protein>
    <submittedName>
        <fullName evidence="1">DUF72 domain-containing protein</fullName>
    </submittedName>
</protein>
<dbReference type="OrthoDB" id="9780310at2"/>
<reference evidence="1 2" key="1">
    <citation type="submission" date="2018-04" db="EMBL/GenBank/DDBJ databases">
        <title>Pedobacter chongqingensis sp. nov., isolated from a rottenly hemp rope.</title>
        <authorList>
            <person name="Cai Y."/>
        </authorList>
    </citation>
    <scope>NUCLEOTIDE SEQUENCE [LARGE SCALE GENOMIC DNA]</scope>
    <source>
        <strain evidence="1 2">FJ4-8</strain>
    </source>
</reference>
<dbReference type="AlphaFoldDB" id="A0A2U2PAX6"/>
<dbReference type="Gene3D" id="3.20.20.410">
    <property type="entry name" value="Protein of unknown function UPF0759"/>
    <property type="match status" value="1"/>
</dbReference>
<dbReference type="PANTHER" id="PTHR30348:SF9">
    <property type="entry name" value="UPF0759 PROTEIN YECE"/>
    <property type="match status" value="1"/>
</dbReference>
<dbReference type="Proteomes" id="UP000245647">
    <property type="component" value="Unassembled WGS sequence"/>
</dbReference>
<dbReference type="EMBL" id="QEAS01000024">
    <property type="protein sequence ID" value="PWG78513.1"/>
    <property type="molecule type" value="Genomic_DNA"/>
</dbReference>
<evidence type="ECO:0000313" key="1">
    <source>
        <dbReference type="EMBL" id="PWG78513.1"/>
    </source>
</evidence>
<accession>A0A2U2PAX6</accession>
<name>A0A2U2PAX6_9SPHI</name>
<proteinExistence type="predicted"/>
<organism evidence="1 2">
    <name type="scientific">Pararcticibacter amylolyticus</name>
    <dbReference type="NCBI Taxonomy" id="2173175"/>
    <lineage>
        <taxon>Bacteria</taxon>
        <taxon>Pseudomonadati</taxon>
        <taxon>Bacteroidota</taxon>
        <taxon>Sphingobacteriia</taxon>
        <taxon>Sphingobacteriales</taxon>
        <taxon>Sphingobacteriaceae</taxon>
        <taxon>Pararcticibacter</taxon>
    </lineage>
</organism>
<dbReference type="PANTHER" id="PTHR30348">
    <property type="entry name" value="UNCHARACTERIZED PROTEIN YECE"/>
    <property type="match status" value="1"/>
</dbReference>
<gene>
    <name evidence="1" type="ORF">DDR33_22065</name>
</gene>